<dbReference type="AlphaFoldDB" id="A0AAV1AH81"/>
<proteinExistence type="predicted"/>
<dbReference type="EMBL" id="OX451739">
    <property type="protein sequence ID" value="CAI8609794.1"/>
    <property type="molecule type" value="Genomic_DNA"/>
</dbReference>
<dbReference type="Proteomes" id="UP001157006">
    <property type="component" value="Chromosome 4"/>
</dbReference>
<organism evidence="1 2">
    <name type="scientific">Vicia faba</name>
    <name type="common">Broad bean</name>
    <name type="synonym">Faba vulgaris</name>
    <dbReference type="NCBI Taxonomy" id="3906"/>
    <lineage>
        <taxon>Eukaryota</taxon>
        <taxon>Viridiplantae</taxon>
        <taxon>Streptophyta</taxon>
        <taxon>Embryophyta</taxon>
        <taxon>Tracheophyta</taxon>
        <taxon>Spermatophyta</taxon>
        <taxon>Magnoliopsida</taxon>
        <taxon>eudicotyledons</taxon>
        <taxon>Gunneridae</taxon>
        <taxon>Pentapetalae</taxon>
        <taxon>rosids</taxon>
        <taxon>fabids</taxon>
        <taxon>Fabales</taxon>
        <taxon>Fabaceae</taxon>
        <taxon>Papilionoideae</taxon>
        <taxon>50 kb inversion clade</taxon>
        <taxon>NPAAA clade</taxon>
        <taxon>Hologalegina</taxon>
        <taxon>IRL clade</taxon>
        <taxon>Fabeae</taxon>
        <taxon>Vicia</taxon>
    </lineage>
</organism>
<accession>A0AAV1AH81</accession>
<protein>
    <submittedName>
        <fullName evidence="1">Uncharacterized protein</fullName>
    </submittedName>
</protein>
<gene>
    <name evidence="1" type="ORF">VFH_IV150640</name>
</gene>
<reference evidence="1 2" key="1">
    <citation type="submission" date="2023-01" db="EMBL/GenBank/DDBJ databases">
        <authorList>
            <person name="Kreplak J."/>
        </authorList>
    </citation>
    <scope>NUCLEOTIDE SEQUENCE [LARGE SCALE GENOMIC DNA]</scope>
</reference>
<evidence type="ECO:0000313" key="1">
    <source>
        <dbReference type="EMBL" id="CAI8609794.1"/>
    </source>
</evidence>
<keyword evidence="2" id="KW-1185">Reference proteome</keyword>
<sequence length="155" mass="17125">MSVAVSLRASFEEDHIGDNMEYKVGVSAVTPPLHERECTLSIASENSSVCRDEFFSLEDNSDFRTRSSMDIDKNISFVKVVVRAAVFDDSNVEADIMSESLALGSSLGDETVVRSVLIPATTVLHQLLLEKWVSGTVGRGVFELDYTFVSLRNNR</sequence>
<evidence type="ECO:0000313" key="2">
    <source>
        <dbReference type="Proteomes" id="UP001157006"/>
    </source>
</evidence>
<name>A0AAV1AH81_VICFA</name>